<dbReference type="KEGG" id="sfer:NCTC12278_01177"/>
<dbReference type="InterPro" id="IPR003675">
    <property type="entry name" value="Rce1/LyrA-like_dom"/>
</dbReference>
<comment type="similarity">
    <text evidence="1">Belongs to the UPF0177 family.</text>
</comment>
<feature type="transmembrane region" description="Helical" evidence="2">
    <location>
        <begin position="33"/>
        <end position="54"/>
    </location>
</feature>
<dbReference type="Pfam" id="PF02517">
    <property type="entry name" value="Rce1-like"/>
    <property type="match status" value="1"/>
</dbReference>
<sequence>MKNVKNLILPTITWFLLFGLTVKLGLSEALFSLLPWSGSVIVGGCLLNMILSWLIVRKREELALLLKLSDRKIWLLYLILFFAGITVPWHYHWELPIWQYLLFVTVSVFWQNLVTFGLFQNALKQHLSQKSIFLLLPIVFLLGHIIFIPNFLTEKSPVVVVLTPVMALLFSYLKEKTGQLHWLIFIHLMFYFLTA</sequence>
<keyword evidence="5" id="KW-1185">Reference proteome</keyword>
<keyword evidence="2" id="KW-0472">Membrane</keyword>
<reference evidence="4 5" key="1">
    <citation type="submission" date="2018-06" db="EMBL/GenBank/DDBJ databases">
        <authorList>
            <consortium name="Pathogen Informatics"/>
            <person name="Doyle S."/>
        </authorList>
    </citation>
    <scope>NUCLEOTIDE SEQUENCE [LARGE SCALE GENOMIC DNA]</scope>
    <source>
        <strain evidence="4 5">NCTC12278</strain>
    </source>
</reference>
<dbReference type="RefSeq" id="WP_018030027.1">
    <property type="nucleotide sequence ID" value="NZ_LS483343.1"/>
</dbReference>
<evidence type="ECO:0000313" key="4">
    <source>
        <dbReference type="EMBL" id="SQF40605.1"/>
    </source>
</evidence>
<dbReference type="OrthoDB" id="2237726at2"/>
<evidence type="ECO:0000259" key="3">
    <source>
        <dbReference type="Pfam" id="PF02517"/>
    </source>
</evidence>
<feature type="domain" description="CAAX prenyl protease 2/Lysostaphin resistance protein A-like" evidence="3">
    <location>
        <begin position="95"/>
        <end position="191"/>
    </location>
</feature>
<proteinExistence type="inferred from homology"/>
<accession>A0A2X3VSB2</accession>
<dbReference type="AlphaFoldDB" id="A0A2X3VSB2"/>
<dbReference type="GO" id="GO:0004175">
    <property type="term" value="F:endopeptidase activity"/>
    <property type="evidence" value="ECO:0007669"/>
    <property type="project" value="UniProtKB-ARBA"/>
</dbReference>
<evidence type="ECO:0000256" key="1">
    <source>
        <dbReference type="ARBA" id="ARBA00009067"/>
    </source>
</evidence>
<evidence type="ECO:0000256" key="2">
    <source>
        <dbReference type="SAM" id="Phobius"/>
    </source>
</evidence>
<feature type="transmembrane region" description="Helical" evidence="2">
    <location>
        <begin position="74"/>
        <end position="91"/>
    </location>
</feature>
<gene>
    <name evidence="4" type="ORF">NCTC12278_01177</name>
</gene>
<feature type="transmembrane region" description="Helical" evidence="2">
    <location>
        <begin position="97"/>
        <end position="119"/>
    </location>
</feature>
<keyword evidence="2" id="KW-0812">Transmembrane</keyword>
<evidence type="ECO:0000313" key="5">
    <source>
        <dbReference type="Proteomes" id="UP000249495"/>
    </source>
</evidence>
<dbReference type="EMBL" id="LS483343">
    <property type="protein sequence ID" value="SQF40605.1"/>
    <property type="molecule type" value="Genomic_DNA"/>
</dbReference>
<feature type="transmembrane region" description="Helical" evidence="2">
    <location>
        <begin position="131"/>
        <end position="151"/>
    </location>
</feature>
<protein>
    <recommendedName>
        <fullName evidence="3">CAAX prenyl protease 2/Lysostaphin resistance protein A-like domain-containing protein</fullName>
    </recommendedName>
</protein>
<keyword evidence="2" id="KW-1133">Transmembrane helix</keyword>
<organism evidence="4 5">
    <name type="scientific">Streptococcus ferus</name>
    <dbReference type="NCBI Taxonomy" id="1345"/>
    <lineage>
        <taxon>Bacteria</taxon>
        <taxon>Bacillati</taxon>
        <taxon>Bacillota</taxon>
        <taxon>Bacilli</taxon>
        <taxon>Lactobacillales</taxon>
        <taxon>Streptococcaceae</taxon>
        <taxon>Streptococcus</taxon>
    </lineage>
</organism>
<name>A0A2X3VSB2_9STRE</name>
<dbReference type="Proteomes" id="UP000249495">
    <property type="component" value="Chromosome 1"/>
</dbReference>
<dbReference type="GO" id="GO:0080120">
    <property type="term" value="P:CAAX-box protein maturation"/>
    <property type="evidence" value="ECO:0007669"/>
    <property type="project" value="UniProtKB-ARBA"/>
</dbReference>